<dbReference type="InterPro" id="IPR016084">
    <property type="entry name" value="Haem_Oase-like_multi-hlx"/>
</dbReference>
<dbReference type="GO" id="GO:0020037">
    <property type="term" value="F:heme binding"/>
    <property type="evidence" value="ECO:0007669"/>
    <property type="project" value="TreeGrafter"/>
</dbReference>
<organism evidence="5 6">
    <name type="scientific">Chrysophaeum taylorii</name>
    <dbReference type="NCBI Taxonomy" id="2483200"/>
    <lineage>
        <taxon>Eukaryota</taxon>
        <taxon>Sar</taxon>
        <taxon>Stramenopiles</taxon>
        <taxon>Ochrophyta</taxon>
        <taxon>Pelagophyceae</taxon>
        <taxon>Pelagomonadales</taxon>
        <taxon>Pelagomonadaceae</taxon>
        <taxon>Chrysophaeum</taxon>
    </lineage>
</organism>
<accession>A0AAD7XIK8</accession>
<proteinExistence type="predicted"/>
<dbReference type="InterPro" id="IPR002051">
    <property type="entry name" value="Haem_Oase"/>
</dbReference>
<sequence length="463" mass="49793">MAERTASLGKRPRAGSEVSECPAFKNGCPFSGESRVACPAFTEGCPFKHARTAAELEAVLARVPESHGVEGSPAQSALVALLGATHKTSLKLSGTCPVFASECPFKNVGPLRKSAEKVWAGWWTFEDEEEDMVLEGPLSSRLKQGTQVAHAEAENVKFVKALLERRAPLPSYVALLAALRRVYAALEDAADRVHDGPCASICVDWAPKLRRAGQLDRDLEHFATRDAAAVAAATKFAENSPAVRAYVRRLEALDAPELLVAHLYTRYLGDLSGGQILKRAVKRSYLGDDDARGVDFYNFPLVGGPIQLRRFKEEYRSQLDTLQVDLDPVVKEAVRAFRHNTALLSELDAFLAMPPDHPPIAPRRDGQTCPFLAGPRASASTASSSSGAACPFAAATPRPIAATTTTTCPFAKTRDAPPSKCPFHNFGLKDIAIVGFLAVAMIYLATLAKEATATPYSVPFSSS</sequence>
<dbReference type="GO" id="GO:0004392">
    <property type="term" value="F:heme oxygenase (decyclizing) activity"/>
    <property type="evidence" value="ECO:0007669"/>
    <property type="project" value="InterPro"/>
</dbReference>
<keyword evidence="3" id="KW-0408">Iron</keyword>
<dbReference type="CDD" id="cd19165">
    <property type="entry name" value="HemeO"/>
    <property type="match status" value="1"/>
</dbReference>
<dbReference type="GO" id="GO:0006979">
    <property type="term" value="P:response to oxidative stress"/>
    <property type="evidence" value="ECO:0007669"/>
    <property type="project" value="TreeGrafter"/>
</dbReference>
<evidence type="ECO:0000256" key="3">
    <source>
        <dbReference type="ARBA" id="ARBA00023004"/>
    </source>
</evidence>
<keyword evidence="2" id="KW-0479">Metal-binding</keyword>
<evidence type="ECO:0000256" key="1">
    <source>
        <dbReference type="ARBA" id="ARBA00022617"/>
    </source>
</evidence>
<dbReference type="SUPFAM" id="SSF48613">
    <property type="entry name" value="Heme oxygenase-like"/>
    <property type="match status" value="1"/>
</dbReference>
<dbReference type="Proteomes" id="UP001230188">
    <property type="component" value="Unassembled WGS sequence"/>
</dbReference>
<name>A0AAD7XIK8_9STRA</name>
<keyword evidence="6" id="KW-1185">Reference proteome</keyword>
<reference evidence="5" key="1">
    <citation type="submission" date="2023-01" db="EMBL/GenBank/DDBJ databases">
        <title>Metagenome sequencing of chrysophaentin producing Chrysophaeum taylorii.</title>
        <authorList>
            <person name="Davison J."/>
            <person name="Bewley C."/>
        </authorList>
    </citation>
    <scope>NUCLEOTIDE SEQUENCE</scope>
    <source>
        <strain evidence="5">NIES-1699</strain>
    </source>
</reference>
<comment type="caution">
    <text evidence="5">The sequence shown here is derived from an EMBL/GenBank/DDBJ whole genome shotgun (WGS) entry which is preliminary data.</text>
</comment>
<protein>
    <submittedName>
        <fullName evidence="5">Uncharacterized protein</fullName>
    </submittedName>
</protein>
<keyword evidence="1" id="KW-0349">Heme</keyword>
<dbReference type="EMBL" id="JAQMWT010000362">
    <property type="protein sequence ID" value="KAJ8602970.1"/>
    <property type="molecule type" value="Genomic_DNA"/>
</dbReference>
<dbReference type="PANTHER" id="PTHR10720:SF0">
    <property type="entry name" value="HEME OXYGENASE"/>
    <property type="match status" value="1"/>
</dbReference>
<keyword evidence="4" id="KW-0472">Membrane</keyword>
<evidence type="ECO:0000313" key="6">
    <source>
        <dbReference type="Proteomes" id="UP001230188"/>
    </source>
</evidence>
<dbReference type="Pfam" id="PF01126">
    <property type="entry name" value="Heme_oxygenase"/>
    <property type="match status" value="1"/>
</dbReference>
<evidence type="ECO:0000256" key="4">
    <source>
        <dbReference type="SAM" id="Phobius"/>
    </source>
</evidence>
<dbReference type="GO" id="GO:0042167">
    <property type="term" value="P:heme catabolic process"/>
    <property type="evidence" value="ECO:0007669"/>
    <property type="project" value="TreeGrafter"/>
</dbReference>
<gene>
    <name evidence="5" type="ORF">CTAYLR_001582</name>
</gene>
<dbReference type="GO" id="GO:0006788">
    <property type="term" value="P:heme oxidation"/>
    <property type="evidence" value="ECO:0007669"/>
    <property type="project" value="InterPro"/>
</dbReference>
<dbReference type="GO" id="GO:0046872">
    <property type="term" value="F:metal ion binding"/>
    <property type="evidence" value="ECO:0007669"/>
    <property type="project" value="UniProtKB-KW"/>
</dbReference>
<dbReference type="Gene3D" id="1.20.910.10">
    <property type="entry name" value="Heme oxygenase-like"/>
    <property type="match status" value="1"/>
</dbReference>
<dbReference type="PANTHER" id="PTHR10720">
    <property type="entry name" value="HEME OXYGENASE"/>
    <property type="match status" value="1"/>
</dbReference>
<dbReference type="PRINTS" id="PR00088">
    <property type="entry name" value="HAEMOXYGNASE"/>
</dbReference>
<evidence type="ECO:0000313" key="5">
    <source>
        <dbReference type="EMBL" id="KAJ8602970.1"/>
    </source>
</evidence>
<keyword evidence="4" id="KW-0812">Transmembrane</keyword>
<feature type="transmembrane region" description="Helical" evidence="4">
    <location>
        <begin position="431"/>
        <end position="448"/>
    </location>
</feature>
<evidence type="ECO:0000256" key="2">
    <source>
        <dbReference type="ARBA" id="ARBA00022723"/>
    </source>
</evidence>
<dbReference type="AlphaFoldDB" id="A0AAD7XIK8"/>
<keyword evidence="4" id="KW-1133">Transmembrane helix</keyword>
<dbReference type="InterPro" id="IPR016053">
    <property type="entry name" value="Haem_Oase-like"/>
</dbReference>